<evidence type="ECO:0000256" key="5">
    <source>
        <dbReference type="ARBA" id="ARBA00022741"/>
    </source>
</evidence>
<dbReference type="GO" id="GO:0140359">
    <property type="term" value="F:ABC-type transporter activity"/>
    <property type="evidence" value="ECO:0007669"/>
    <property type="project" value="InterPro"/>
</dbReference>
<evidence type="ECO:0000256" key="6">
    <source>
        <dbReference type="ARBA" id="ARBA00022840"/>
    </source>
</evidence>
<keyword evidence="3" id="KW-0813">Transport</keyword>
<keyword evidence="4 9" id="KW-0812">Transmembrane</keyword>
<gene>
    <name evidence="11" type="primary">ABCG3</name>
</gene>
<evidence type="ECO:0000256" key="2">
    <source>
        <dbReference type="ARBA" id="ARBA00005814"/>
    </source>
</evidence>
<evidence type="ECO:0000259" key="10">
    <source>
        <dbReference type="PROSITE" id="PS50893"/>
    </source>
</evidence>
<keyword evidence="8 9" id="KW-0472">Membrane</keyword>
<protein>
    <submittedName>
        <fullName evidence="11">ATP-binding cassette sub-family G member 4-like protein</fullName>
    </submittedName>
</protein>
<keyword evidence="5" id="KW-0547">Nucleotide-binding</keyword>
<evidence type="ECO:0000256" key="1">
    <source>
        <dbReference type="ARBA" id="ARBA00004141"/>
    </source>
</evidence>
<name>A0A161ANH0_LAOST</name>
<feature type="domain" description="ABC transporter" evidence="10">
    <location>
        <begin position="53"/>
        <end position="292"/>
    </location>
</feature>
<comment type="subcellular location">
    <subcellularLocation>
        <location evidence="1">Membrane</location>
        <topology evidence="1">Multi-pass membrane protein</topology>
    </subcellularLocation>
</comment>
<dbReference type="GO" id="GO:0005886">
    <property type="term" value="C:plasma membrane"/>
    <property type="evidence" value="ECO:0007669"/>
    <property type="project" value="TreeGrafter"/>
</dbReference>
<evidence type="ECO:0000256" key="9">
    <source>
        <dbReference type="SAM" id="Phobius"/>
    </source>
</evidence>
<dbReference type="GO" id="GO:0005524">
    <property type="term" value="F:ATP binding"/>
    <property type="evidence" value="ECO:0007669"/>
    <property type="project" value="UniProtKB-KW"/>
</dbReference>
<dbReference type="PANTHER" id="PTHR48041">
    <property type="entry name" value="ABC TRANSPORTER G FAMILY MEMBER 28"/>
    <property type="match status" value="1"/>
</dbReference>
<dbReference type="SMART" id="SM00382">
    <property type="entry name" value="AAA"/>
    <property type="match status" value="1"/>
</dbReference>
<proteinExistence type="evidence at transcript level"/>
<dbReference type="PROSITE" id="PS00211">
    <property type="entry name" value="ABC_TRANSPORTER_1"/>
    <property type="match status" value="1"/>
</dbReference>
<dbReference type="CDD" id="cd03213">
    <property type="entry name" value="ABCG_EPDR"/>
    <property type="match status" value="1"/>
</dbReference>
<feature type="transmembrane region" description="Helical" evidence="9">
    <location>
        <begin position="524"/>
        <end position="548"/>
    </location>
</feature>
<keyword evidence="7 9" id="KW-1133">Transmembrane helix</keyword>
<dbReference type="PROSITE" id="PS50893">
    <property type="entry name" value="ABC_TRANSPORTER_2"/>
    <property type="match status" value="1"/>
</dbReference>
<sequence length="665" mass="74476">MSGIFKLFNLQNGSVQKDASHNIYTVDLTQNGIDNQAAAFSLKHLPKRQPVDIKFTDLNYTVPDNSRAGSKKILNDLQGEFRSGELVAILGPSGAGKSTLLNSLVGLGTNGMTGTILVNNQVMDAESFRKVCCYIMQKGELLPYLTVSEAMMVSANLKLGASVSKREKKVIIDEILTAMGLDKSVDTRCKNLSGGQKKRLLVAVELVDNPPLMFLDEPTSGLDSSSSVQCVSLLKSLALGGRTIVCTIHQPNARTFEMFDQLFVLAPGHCIYQGPTRSLVPFLATHQLICPSYHNPADFVIEVAMGHHGPVQPILTNEINRHIKEKLKEHENRICDRINEIDQPNNRNSISGERFRILSSELELSPKDENSFNSQKNEGEFDVCERTSGLFQFYVLLKRTFTSTFRDLQLTQLRLVSHFAIGLLIGHLYLNKGQDASNITNNAGCIFFTGMFLMFSSMMPTILTFPLEMTVYKREHLNNWYSLGPLYLAKTLADIPFQVIFTIVYVSIVYYMTDQPQEIERFSMFLFVNILLSLVASCIGLLTGTALSIETGTYFGPVSCIPCILFSGFFLSLDSIPRTLHWLGSISYLRYAFEGSMLSLYGYGRAKLDCSEVYCHFRVPSQFLKHLGMQDASYWYDCTLLFIFVVVLRLITYFVLKSKIKSFSS</sequence>
<feature type="transmembrane region" description="Helical" evidence="9">
    <location>
        <begin position="413"/>
        <end position="431"/>
    </location>
</feature>
<dbReference type="PANTHER" id="PTHR48041:SF78">
    <property type="entry name" value="ABC TRANSPORTER EXPRESSED IN TRACHEA, ISOFORM A"/>
    <property type="match status" value="1"/>
</dbReference>
<feature type="transmembrane region" description="Helical" evidence="9">
    <location>
        <begin position="443"/>
        <end position="467"/>
    </location>
</feature>
<evidence type="ECO:0000256" key="7">
    <source>
        <dbReference type="ARBA" id="ARBA00022989"/>
    </source>
</evidence>
<reference evidence="11" key="1">
    <citation type="submission" date="2013-11" db="EMBL/GenBank/DDBJ databases">
        <authorList>
            <person name="Hoang H.T."/>
            <person name="Killian M.L."/>
            <person name="Madson D.M."/>
            <person name="Arruda P.H.E."/>
            <person name="Sun D."/>
            <person name="Schwartz K.J."/>
            <person name="Yoon K."/>
        </authorList>
    </citation>
    <scope>NUCLEOTIDE SEQUENCE</scope>
    <source>
        <strain evidence="11">Jiangsu</strain>
    </source>
</reference>
<dbReference type="Gene3D" id="3.40.50.300">
    <property type="entry name" value="P-loop containing nucleotide triphosphate hydrolases"/>
    <property type="match status" value="1"/>
</dbReference>
<dbReference type="EMBL" id="KF828795">
    <property type="protein sequence ID" value="AIN44112.1"/>
    <property type="molecule type" value="mRNA"/>
</dbReference>
<dbReference type="InterPro" id="IPR050352">
    <property type="entry name" value="ABCG_transporters"/>
</dbReference>
<dbReference type="AlphaFoldDB" id="A0A161ANH0"/>
<dbReference type="InterPro" id="IPR017871">
    <property type="entry name" value="ABC_transporter-like_CS"/>
</dbReference>
<feature type="transmembrane region" description="Helical" evidence="9">
    <location>
        <begin position="554"/>
        <end position="573"/>
    </location>
</feature>
<dbReference type="SUPFAM" id="SSF52540">
    <property type="entry name" value="P-loop containing nucleoside triphosphate hydrolases"/>
    <property type="match status" value="1"/>
</dbReference>
<dbReference type="InterPro" id="IPR027417">
    <property type="entry name" value="P-loop_NTPase"/>
</dbReference>
<accession>A0A161ANH0</accession>
<feature type="transmembrane region" description="Helical" evidence="9">
    <location>
        <begin position="487"/>
        <end position="512"/>
    </location>
</feature>
<dbReference type="InterPro" id="IPR003593">
    <property type="entry name" value="AAA+_ATPase"/>
</dbReference>
<dbReference type="InterPro" id="IPR013525">
    <property type="entry name" value="ABC2_TM"/>
</dbReference>
<dbReference type="GO" id="GO:0016887">
    <property type="term" value="F:ATP hydrolysis activity"/>
    <property type="evidence" value="ECO:0007669"/>
    <property type="project" value="InterPro"/>
</dbReference>
<dbReference type="FunFam" id="3.40.50.300:FF:001077">
    <property type="entry name" value="Uncharacterized protein, isoform A"/>
    <property type="match status" value="1"/>
</dbReference>
<feature type="transmembrane region" description="Helical" evidence="9">
    <location>
        <begin position="634"/>
        <end position="656"/>
    </location>
</feature>
<dbReference type="InterPro" id="IPR003439">
    <property type="entry name" value="ABC_transporter-like_ATP-bd"/>
</dbReference>
<comment type="similarity">
    <text evidence="2">Belongs to the ABC transporter superfamily. ABCG family. Eye pigment precursor importer (TC 3.A.1.204) subfamily.</text>
</comment>
<evidence type="ECO:0000256" key="4">
    <source>
        <dbReference type="ARBA" id="ARBA00022692"/>
    </source>
</evidence>
<dbReference type="Pfam" id="PF00005">
    <property type="entry name" value="ABC_tran"/>
    <property type="match status" value="1"/>
</dbReference>
<organism evidence="11">
    <name type="scientific">Laodelphax striatellus</name>
    <name type="common">Small brown planthopper</name>
    <name type="synonym">Delphax striatella</name>
    <dbReference type="NCBI Taxonomy" id="195883"/>
    <lineage>
        <taxon>Eukaryota</taxon>
        <taxon>Metazoa</taxon>
        <taxon>Ecdysozoa</taxon>
        <taxon>Arthropoda</taxon>
        <taxon>Hexapoda</taxon>
        <taxon>Insecta</taxon>
        <taxon>Pterygota</taxon>
        <taxon>Neoptera</taxon>
        <taxon>Paraneoptera</taxon>
        <taxon>Hemiptera</taxon>
        <taxon>Auchenorrhyncha</taxon>
        <taxon>Fulgoroidea</taxon>
        <taxon>Delphacidae</taxon>
        <taxon>Criomorphinae</taxon>
        <taxon>Laodelphax</taxon>
    </lineage>
</organism>
<keyword evidence="6 11" id="KW-0067">ATP-binding</keyword>
<dbReference type="Pfam" id="PF01061">
    <property type="entry name" value="ABC2_membrane"/>
    <property type="match status" value="1"/>
</dbReference>
<evidence type="ECO:0000313" key="11">
    <source>
        <dbReference type="EMBL" id="AIN44112.1"/>
    </source>
</evidence>
<evidence type="ECO:0000256" key="8">
    <source>
        <dbReference type="ARBA" id="ARBA00023136"/>
    </source>
</evidence>
<evidence type="ECO:0000256" key="3">
    <source>
        <dbReference type="ARBA" id="ARBA00022448"/>
    </source>
</evidence>